<evidence type="ECO:0000256" key="9">
    <source>
        <dbReference type="RuleBase" id="RU004006"/>
    </source>
</evidence>
<accession>A0A1G2DTZ3</accession>
<dbReference type="PANTHER" id="PTHR13501">
    <property type="entry name" value="CHLOROPLAST 50S RIBOSOMAL PROTEIN L22-RELATED"/>
    <property type="match status" value="1"/>
</dbReference>
<evidence type="ECO:0000256" key="8">
    <source>
        <dbReference type="RuleBase" id="RU004005"/>
    </source>
</evidence>
<keyword evidence="5 7" id="KW-0687">Ribonucleoprotein</keyword>
<dbReference type="Proteomes" id="UP000178106">
    <property type="component" value="Unassembled WGS sequence"/>
</dbReference>
<gene>
    <name evidence="7" type="primary">rplV</name>
    <name evidence="11" type="ORF">A2494_00555</name>
</gene>
<dbReference type="HAMAP" id="MF_01331_B">
    <property type="entry name" value="Ribosomal_uL22_B"/>
    <property type="match status" value="1"/>
</dbReference>
<dbReference type="NCBIfam" id="TIGR01044">
    <property type="entry name" value="rplV_bact"/>
    <property type="match status" value="1"/>
</dbReference>
<dbReference type="GO" id="GO:0022625">
    <property type="term" value="C:cytosolic large ribosomal subunit"/>
    <property type="evidence" value="ECO:0007669"/>
    <property type="project" value="TreeGrafter"/>
</dbReference>
<evidence type="ECO:0000256" key="1">
    <source>
        <dbReference type="ARBA" id="ARBA00009451"/>
    </source>
</evidence>
<dbReference type="InterPro" id="IPR018260">
    <property type="entry name" value="Ribosomal_uL22_CS"/>
</dbReference>
<dbReference type="PANTHER" id="PTHR13501:SF8">
    <property type="entry name" value="LARGE RIBOSOMAL SUBUNIT PROTEIN UL22M"/>
    <property type="match status" value="1"/>
</dbReference>
<evidence type="ECO:0000256" key="7">
    <source>
        <dbReference type="HAMAP-Rule" id="MF_01331"/>
    </source>
</evidence>
<reference evidence="11 12" key="1">
    <citation type="journal article" date="2016" name="Nat. Commun.">
        <title>Thousands of microbial genomes shed light on interconnected biogeochemical processes in an aquifer system.</title>
        <authorList>
            <person name="Anantharaman K."/>
            <person name="Brown C.T."/>
            <person name="Hug L.A."/>
            <person name="Sharon I."/>
            <person name="Castelle C.J."/>
            <person name="Probst A.J."/>
            <person name="Thomas B.C."/>
            <person name="Singh A."/>
            <person name="Wilkins M.J."/>
            <person name="Karaoz U."/>
            <person name="Brodie E.L."/>
            <person name="Williams K.H."/>
            <person name="Hubbard S.S."/>
            <person name="Banfield J.F."/>
        </authorList>
    </citation>
    <scope>NUCLEOTIDE SEQUENCE [LARGE SCALE GENOMIC DNA]</scope>
</reference>
<dbReference type="InterPro" id="IPR005727">
    <property type="entry name" value="Ribosomal_uL22_bac/chlpt-type"/>
</dbReference>
<keyword evidence="2 7" id="KW-0699">rRNA-binding</keyword>
<evidence type="ECO:0000256" key="10">
    <source>
        <dbReference type="RuleBase" id="RU004008"/>
    </source>
</evidence>
<dbReference type="Pfam" id="PF00237">
    <property type="entry name" value="Ribosomal_L22"/>
    <property type="match status" value="1"/>
</dbReference>
<evidence type="ECO:0000256" key="5">
    <source>
        <dbReference type="ARBA" id="ARBA00023274"/>
    </source>
</evidence>
<keyword evidence="3 7" id="KW-0694">RNA-binding</keyword>
<sequence length="151" mass="16297">MEATATLSQYRQSPRKTRLLADLVRGKKVEDAILQLDFRAKRSAPIFVKLIKSAVANAKAAGLDEKALVVKSITVDKGPILKRSRPRAHGRAFPIHKHTSHITVTLADKATLVTKKALKKAGVASVVKTAPATKKTIAKTVTKKKAATKAE</sequence>
<comment type="subunit">
    <text evidence="7 9">Part of the 50S ribosomal subunit.</text>
</comment>
<protein>
    <recommendedName>
        <fullName evidence="6 7">Large ribosomal subunit protein uL22</fullName>
    </recommendedName>
</protein>
<dbReference type="Gene3D" id="3.90.470.10">
    <property type="entry name" value="Ribosomal protein L22/L17"/>
    <property type="match status" value="1"/>
</dbReference>
<dbReference type="GO" id="GO:0006412">
    <property type="term" value="P:translation"/>
    <property type="evidence" value="ECO:0007669"/>
    <property type="project" value="UniProtKB-UniRule"/>
</dbReference>
<dbReference type="GO" id="GO:0003735">
    <property type="term" value="F:structural constituent of ribosome"/>
    <property type="evidence" value="ECO:0007669"/>
    <property type="project" value="InterPro"/>
</dbReference>
<comment type="function">
    <text evidence="7">The globular domain of the protein is located near the polypeptide exit tunnel on the outside of the subunit, while an extended beta-hairpin is found that lines the wall of the exit tunnel in the center of the 70S ribosome.</text>
</comment>
<dbReference type="GO" id="GO:0019843">
    <property type="term" value="F:rRNA binding"/>
    <property type="evidence" value="ECO:0007669"/>
    <property type="project" value="UniProtKB-UniRule"/>
</dbReference>
<keyword evidence="4 7" id="KW-0689">Ribosomal protein</keyword>
<dbReference type="AlphaFoldDB" id="A0A1G2DTZ3"/>
<name>A0A1G2DTZ3_9BACT</name>
<evidence type="ECO:0000256" key="6">
    <source>
        <dbReference type="ARBA" id="ARBA00035207"/>
    </source>
</evidence>
<dbReference type="InterPro" id="IPR047867">
    <property type="entry name" value="Ribosomal_uL22_bac/org-type"/>
</dbReference>
<proteinExistence type="inferred from homology"/>
<dbReference type="InterPro" id="IPR001063">
    <property type="entry name" value="Ribosomal_uL22"/>
</dbReference>
<dbReference type="InterPro" id="IPR036394">
    <property type="entry name" value="Ribosomal_uL22_sf"/>
</dbReference>
<comment type="similarity">
    <text evidence="1 7 8">Belongs to the universal ribosomal protein uL22 family.</text>
</comment>
<evidence type="ECO:0000313" key="11">
    <source>
        <dbReference type="EMBL" id="OGZ16360.1"/>
    </source>
</evidence>
<dbReference type="EMBL" id="MHLU01000176">
    <property type="protein sequence ID" value="OGZ16360.1"/>
    <property type="molecule type" value="Genomic_DNA"/>
</dbReference>
<organism evidence="11 12">
    <name type="scientific">Candidatus Lloydbacteria bacterium RIFOXYC12_FULL_46_25</name>
    <dbReference type="NCBI Taxonomy" id="1798670"/>
    <lineage>
        <taxon>Bacteria</taxon>
        <taxon>Candidatus Lloydiibacteriota</taxon>
    </lineage>
</organism>
<dbReference type="CDD" id="cd00336">
    <property type="entry name" value="Ribosomal_L22"/>
    <property type="match status" value="1"/>
</dbReference>
<dbReference type="SUPFAM" id="SSF54843">
    <property type="entry name" value="Ribosomal protein L22"/>
    <property type="match status" value="1"/>
</dbReference>
<evidence type="ECO:0000256" key="4">
    <source>
        <dbReference type="ARBA" id="ARBA00022980"/>
    </source>
</evidence>
<evidence type="ECO:0000256" key="3">
    <source>
        <dbReference type="ARBA" id="ARBA00022884"/>
    </source>
</evidence>
<evidence type="ECO:0000256" key="2">
    <source>
        <dbReference type="ARBA" id="ARBA00022730"/>
    </source>
</evidence>
<comment type="caution">
    <text evidence="11">The sequence shown here is derived from an EMBL/GenBank/DDBJ whole genome shotgun (WGS) entry which is preliminary data.</text>
</comment>
<evidence type="ECO:0000313" key="12">
    <source>
        <dbReference type="Proteomes" id="UP000178106"/>
    </source>
</evidence>
<dbReference type="PROSITE" id="PS00464">
    <property type="entry name" value="RIBOSOMAL_L22"/>
    <property type="match status" value="1"/>
</dbReference>
<comment type="function">
    <text evidence="7 10">This protein binds specifically to 23S rRNA; its binding is stimulated by other ribosomal proteins, e.g., L4, L17, and L20. It is important during the early stages of 50S assembly. It makes multiple contacts with different domains of the 23S rRNA in the assembled 50S subunit and ribosome.</text>
</comment>